<dbReference type="PROSITE" id="PS00108">
    <property type="entry name" value="PROTEIN_KINASE_ST"/>
    <property type="match status" value="1"/>
</dbReference>
<dbReference type="RefSeq" id="WP_002597477.1">
    <property type="nucleotide sequence ID" value="NZ_KB850956.1"/>
</dbReference>
<dbReference type="Pfam" id="PF03793">
    <property type="entry name" value="PASTA"/>
    <property type="match status" value="3"/>
</dbReference>
<dbReference type="FunFam" id="1.10.510.10:FF:000021">
    <property type="entry name" value="Serine/threonine protein kinase"/>
    <property type="match status" value="1"/>
</dbReference>
<protein>
    <recommendedName>
        <fullName evidence="1">non-specific serine/threonine protein kinase</fullName>
        <ecNumber evidence="1">2.7.11.1</ecNumber>
    </recommendedName>
</protein>
<evidence type="ECO:0000256" key="2">
    <source>
        <dbReference type="ARBA" id="ARBA00022527"/>
    </source>
</evidence>
<keyword evidence="5" id="KW-0418">Kinase</keyword>
<evidence type="ECO:0000256" key="7">
    <source>
        <dbReference type="ARBA" id="ARBA00047899"/>
    </source>
</evidence>
<dbReference type="InterPro" id="IPR000719">
    <property type="entry name" value="Prot_kinase_dom"/>
</dbReference>
<dbReference type="PROSITE" id="PS00107">
    <property type="entry name" value="PROTEIN_KINASE_ATP"/>
    <property type="match status" value="1"/>
</dbReference>
<dbReference type="Gene3D" id="3.30.10.20">
    <property type="match status" value="3"/>
</dbReference>
<feature type="binding site" evidence="9">
    <location>
        <position position="39"/>
    </location>
    <ligand>
        <name>ATP</name>
        <dbReference type="ChEBI" id="CHEBI:30616"/>
    </ligand>
</feature>
<feature type="compositionally biased region" description="Polar residues" evidence="10">
    <location>
        <begin position="422"/>
        <end position="437"/>
    </location>
</feature>
<dbReference type="AlphaFoldDB" id="N9WFB3"/>
<dbReference type="Pfam" id="PF00069">
    <property type="entry name" value="Pkinase"/>
    <property type="match status" value="1"/>
</dbReference>
<keyword evidence="11" id="KW-0812">Transmembrane</keyword>
<proteinExistence type="predicted"/>
<dbReference type="Gene3D" id="3.30.200.20">
    <property type="entry name" value="Phosphorylase Kinase, domain 1"/>
    <property type="match status" value="1"/>
</dbReference>
<evidence type="ECO:0000256" key="8">
    <source>
        <dbReference type="ARBA" id="ARBA00048679"/>
    </source>
</evidence>
<feature type="region of interest" description="Disordered" evidence="10">
    <location>
        <begin position="308"/>
        <end position="334"/>
    </location>
</feature>
<dbReference type="Gene3D" id="1.10.510.10">
    <property type="entry name" value="Transferase(Phosphotransferase) domain 1"/>
    <property type="match status" value="1"/>
</dbReference>
<feature type="compositionally biased region" description="Basic and acidic residues" evidence="10">
    <location>
        <begin position="686"/>
        <end position="696"/>
    </location>
</feature>
<dbReference type="PANTHER" id="PTHR43289">
    <property type="entry name" value="MITOGEN-ACTIVATED PROTEIN KINASE KINASE KINASE 20-RELATED"/>
    <property type="match status" value="1"/>
</dbReference>
<dbReference type="CDD" id="cd06577">
    <property type="entry name" value="PASTA_pknB"/>
    <property type="match status" value="3"/>
</dbReference>
<evidence type="ECO:0000259" key="12">
    <source>
        <dbReference type="PROSITE" id="PS50011"/>
    </source>
</evidence>
<feature type="domain" description="PASTA" evidence="13">
    <location>
        <begin position="516"/>
        <end position="583"/>
    </location>
</feature>
<evidence type="ECO:0000313" key="14">
    <source>
        <dbReference type="EMBL" id="ENZ01741.1"/>
    </source>
</evidence>
<evidence type="ECO:0000256" key="10">
    <source>
        <dbReference type="SAM" id="MobiDB-lite"/>
    </source>
</evidence>
<feature type="compositionally biased region" description="Polar residues" evidence="10">
    <location>
        <begin position="669"/>
        <end position="682"/>
    </location>
</feature>
<dbReference type="InterPro" id="IPR008271">
    <property type="entry name" value="Ser/Thr_kinase_AS"/>
</dbReference>
<dbReference type="PROSITE" id="PS50011">
    <property type="entry name" value="PROTEIN_KINASE_DOM"/>
    <property type="match status" value="1"/>
</dbReference>
<evidence type="ECO:0000256" key="4">
    <source>
        <dbReference type="ARBA" id="ARBA00022741"/>
    </source>
</evidence>
<organism evidence="14 15">
    <name type="scientific">Clostridium thermobutyricum</name>
    <dbReference type="NCBI Taxonomy" id="29372"/>
    <lineage>
        <taxon>Bacteria</taxon>
        <taxon>Bacillati</taxon>
        <taxon>Bacillota</taxon>
        <taxon>Clostridia</taxon>
        <taxon>Eubacteriales</taxon>
        <taxon>Clostridiaceae</taxon>
        <taxon>Clostridium</taxon>
    </lineage>
</organism>
<dbReference type="InterPro" id="IPR017441">
    <property type="entry name" value="Protein_kinase_ATP_BS"/>
</dbReference>
<keyword evidence="15" id="KW-1185">Reference proteome</keyword>
<accession>N9WFB3</accession>
<name>N9WFB3_9CLOT</name>
<dbReference type="PROSITE" id="PS51178">
    <property type="entry name" value="PASTA"/>
    <property type="match status" value="3"/>
</dbReference>
<keyword evidence="4 9" id="KW-0547">Nucleotide-binding</keyword>
<reference evidence="14 15" key="1">
    <citation type="submission" date="2013-01" db="EMBL/GenBank/DDBJ databases">
        <title>The Genome Sequence of Clostridium colicanis 209318.</title>
        <authorList>
            <consortium name="The Broad Institute Genome Sequencing Platform"/>
            <person name="Earl A."/>
            <person name="Ward D."/>
            <person name="Feldgarden M."/>
            <person name="Gevers D."/>
            <person name="Courvalin P."/>
            <person name="Lambert T."/>
            <person name="Walker B."/>
            <person name="Young S.K."/>
            <person name="Zeng Q."/>
            <person name="Gargeya S."/>
            <person name="Fitzgerald M."/>
            <person name="Haas B."/>
            <person name="Abouelleil A."/>
            <person name="Alvarado L."/>
            <person name="Arachchi H.M."/>
            <person name="Berlin A.M."/>
            <person name="Chapman S.B."/>
            <person name="Dewar J."/>
            <person name="Goldberg J."/>
            <person name="Griggs A."/>
            <person name="Gujja S."/>
            <person name="Hansen M."/>
            <person name="Howarth C."/>
            <person name="Imamovic A."/>
            <person name="Larimer J."/>
            <person name="McCowan C."/>
            <person name="Murphy C."/>
            <person name="Neiman D."/>
            <person name="Pearson M."/>
            <person name="Priest M."/>
            <person name="Roberts A."/>
            <person name="Saif S."/>
            <person name="Shea T."/>
            <person name="Sisk P."/>
            <person name="Sykes S."/>
            <person name="Wortman J."/>
            <person name="Nusbaum C."/>
            <person name="Birren B."/>
        </authorList>
    </citation>
    <scope>NUCLEOTIDE SEQUENCE [LARGE SCALE GENOMIC DNA]</scope>
    <source>
        <strain evidence="14 15">209318</strain>
    </source>
</reference>
<evidence type="ECO:0000256" key="5">
    <source>
        <dbReference type="ARBA" id="ARBA00022777"/>
    </source>
</evidence>
<evidence type="ECO:0000256" key="1">
    <source>
        <dbReference type="ARBA" id="ARBA00012513"/>
    </source>
</evidence>
<keyword evidence="11" id="KW-1133">Transmembrane helix</keyword>
<dbReference type="InterPro" id="IPR005543">
    <property type="entry name" value="PASTA_dom"/>
</dbReference>
<feature type="region of interest" description="Disordered" evidence="10">
    <location>
        <begin position="587"/>
        <end position="696"/>
    </location>
</feature>
<dbReference type="Proteomes" id="UP000013097">
    <property type="component" value="Unassembled WGS sequence"/>
</dbReference>
<feature type="region of interest" description="Disordered" evidence="10">
    <location>
        <begin position="416"/>
        <end position="437"/>
    </location>
</feature>
<evidence type="ECO:0000256" key="11">
    <source>
        <dbReference type="SAM" id="Phobius"/>
    </source>
</evidence>
<comment type="catalytic activity">
    <reaction evidence="8">
        <text>L-seryl-[protein] + ATP = O-phospho-L-seryl-[protein] + ADP + H(+)</text>
        <dbReference type="Rhea" id="RHEA:17989"/>
        <dbReference type="Rhea" id="RHEA-COMP:9863"/>
        <dbReference type="Rhea" id="RHEA-COMP:11604"/>
        <dbReference type="ChEBI" id="CHEBI:15378"/>
        <dbReference type="ChEBI" id="CHEBI:29999"/>
        <dbReference type="ChEBI" id="CHEBI:30616"/>
        <dbReference type="ChEBI" id="CHEBI:83421"/>
        <dbReference type="ChEBI" id="CHEBI:456216"/>
        <dbReference type="EC" id="2.7.11.1"/>
    </reaction>
</comment>
<feature type="compositionally biased region" description="Low complexity" evidence="10">
    <location>
        <begin position="591"/>
        <end position="642"/>
    </location>
</feature>
<dbReference type="EC" id="2.7.11.1" evidence="1"/>
<feature type="transmembrane region" description="Helical" evidence="11">
    <location>
        <begin position="351"/>
        <end position="373"/>
    </location>
</feature>
<feature type="domain" description="Protein kinase" evidence="12">
    <location>
        <begin position="10"/>
        <end position="267"/>
    </location>
</feature>
<feature type="domain" description="PASTA" evidence="13">
    <location>
        <begin position="380"/>
        <end position="445"/>
    </location>
</feature>
<feature type="compositionally biased region" description="Basic and acidic residues" evidence="10">
    <location>
        <begin position="657"/>
        <end position="668"/>
    </location>
</feature>
<comment type="caution">
    <text evidence="14">The sequence shown here is derived from an EMBL/GenBank/DDBJ whole genome shotgun (WGS) entry which is preliminary data.</text>
</comment>
<evidence type="ECO:0000256" key="3">
    <source>
        <dbReference type="ARBA" id="ARBA00022679"/>
    </source>
</evidence>
<comment type="catalytic activity">
    <reaction evidence="7">
        <text>L-threonyl-[protein] + ATP = O-phospho-L-threonyl-[protein] + ADP + H(+)</text>
        <dbReference type="Rhea" id="RHEA:46608"/>
        <dbReference type="Rhea" id="RHEA-COMP:11060"/>
        <dbReference type="Rhea" id="RHEA-COMP:11605"/>
        <dbReference type="ChEBI" id="CHEBI:15378"/>
        <dbReference type="ChEBI" id="CHEBI:30013"/>
        <dbReference type="ChEBI" id="CHEBI:30616"/>
        <dbReference type="ChEBI" id="CHEBI:61977"/>
        <dbReference type="ChEBI" id="CHEBI:456216"/>
        <dbReference type="EC" id="2.7.11.1"/>
    </reaction>
</comment>
<dbReference type="PANTHER" id="PTHR43289:SF34">
    <property type="entry name" value="SERINE_THREONINE-PROTEIN KINASE YBDM-RELATED"/>
    <property type="match status" value="1"/>
</dbReference>
<dbReference type="HOGENOM" id="CLU_000288_135_2_9"/>
<evidence type="ECO:0000313" key="15">
    <source>
        <dbReference type="Proteomes" id="UP000013097"/>
    </source>
</evidence>
<dbReference type="eggNOG" id="COG0515">
    <property type="taxonomic scope" value="Bacteria"/>
</dbReference>
<gene>
    <name evidence="14" type="ORF">HMPREF1092_00975</name>
</gene>
<keyword evidence="2" id="KW-0723">Serine/threonine-protein kinase</keyword>
<evidence type="ECO:0000256" key="6">
    <source>
        <dbReference type="ARBA" id="ARBA00022840"/>
    </source>
</evidence>
<dbReference type="EMBL" id="AGYT01000008">
    <property type="protein sequence ID" value="ENZ01741.1"/>
    <property type="molecule type" value="Genomic_DNA"/>
</dbReference>
<dbReference type="GO" id="GO:0005524">
    <property type="term" value="F:ATP binding"/>
    <property type="evidence" value="ECO:0007669"/>
    <property type="project" value="UniProtKB-UniRule"/>
</dbReference>
<dbReference type="SUPFAM" id="SSF56112">
    <property type="entry name" value="Protein kinase-like (PK-like)"/>
    <property type="match status" value="1"/>
</dbReference>
<evidence type="ECO:0000256" key="9">
    <source>
        <dbReference type="PROSITE-ProRule" id="PRU10141"/>
    </source>
</evidence>
<dbReference type="SMART" id="SM00220">
    <property type="entry name" value="S_TKc"/>
    <property type="match status" value="1"/>
</dbReference>
<keyword evidence="3" id="KW-0808">Transferase</keyword>
<keyword evidence="11" id="KW-0472">Membrane</keyword>
<dbReference type="PATRIC" id="fig|999411.4.peg.948"/>
<feature type="compositionally biased region" description="Polar residues" evidence="10">
    <location>
        <begin position="643"/>
        <end position="655"/>
    </location>
</feature>
<evidence type="ECO:0000259" key="13">
    <source>
        <dbReference type="PROSITE" id="PS51178"/>
    </source>
</evidence>
<feature type="domain" description="PASTA" evidence="13">
    <location>
        <begin position="446"/>
        <end position="513"/>
    </location>
</feature>
<dbReference type="InterPro" id="IPR011009">
    <property type="entry name" value="Kinase-like_dom_sf"/>
</dbReference>
<dbReference type="NCBIfam" id="NF033483">
    <property type="entry name" value="PknB_PASTA_kin"/>
    <property type="match status" value="1"/>
</dbReference>
<dbReference type="GO" id="GO:0004674">
    <property type="term" value="F:protein serine/threonine kinase activity"/>
    <property type="evidence" value="ECO:0007669"/>
    <property type="project" value="UniProtKB-KW"/>
</dbReference>
<dbReference type="SMART" id="SM00740">
    <property type="entry name" value="PASTA"/>
    <property type="match status" value="3"/>
</dbReference>
<dbReference type="CDD" id="cd14014">
    <property type="entry name" value="STKc_PknB_like"/>
    <property type="match status" value="1"/>
</dbReference>
<keyword evidence="6 9" id="KW-0067">ATP-binding</keyword>
<sequence length="696" mass="75346">MNGEVLGNRYELLEKVGEGGMAIVYKARCNKLNRFVAVKILKKEYADNKEIVDKFKNEAMAVAKLSDSNIVNVLDVGTDDNENYIVMEYVNGKTLKELVEEYGKLNYDRAVTISLQIANALECAHKNGIVHRDIKPQNILVTEEGIAKVTDFGIAKSTDSGTLTNTSTILGSAHYFSPEQAKGAMVDFRSDIYSLGIVMYEMVTGDVPFDGESPVTIALKHIQENPINPRIINPKIPDRYSEIILKCMEKDVNDRYSNVKELIEDLKKIKSNSEMGLVEKSESSVGGETIIMTPIKDEDLNPAVVEPEDSDIDEFDGDEEGFEDYYDDEDDEYEDDEYDKKIKKKKTNRNLLIGIAIAVVIIVLGVGSFFMFVNSKPTTNAGEVQVPNIIGMNQDQAVSALKAAKLVPDVKEVKNSEPKGTVLNSNPSPGTSVKEGSTVTIDISKGEEEVTIPDLNGYTKDQATQELKSLGFNTILYTSQFSSSVPSGQVIAVTPQSGTQALKTSEITLVISKGPQIQQTTVPNVSGMSESQARAALSNANLAVNVETVSTTDPSLAGKVINVSPGVGATVNQGTSVTIQIGQLQQVTPPQNSDNSGTNQGQSQGQGNQNQTQNNQNSGNNQSHGNQNQGNDQNQGSHDQGNTEQNKPNQGSSDQGGAKEDHSDKSDVNKTSNKGANTQTQAKDVASNKKDNKTSK</sequence>